<protein>
    <recommendedName>
        <fullName evidence="15">Transporter</fullName>
    </recommendedName>
</protein>
<dbReference type="PROSITE" id="PS50267">
    <property type="entry name" value="NA_NEUROTRAN_SYMP_3"/>
    <property type="match status" value="1"/>
</dbReference>
<dbReference type="GO" id="GO:0008504">
    <property type="term" value="F:monoamine transmembrane transporter activity"/>
    <property type="evidence" value="ECO:0007669"/>
    <property type="project" value="UniProtKB-ARBA"/>
</dbReference>
<dbReference type="GO" id="GO:0015378">
    <property type="term" value="F:sodium:chloride symporter activity"/>
    <property type="evidence" value="ECO:0007669"/>
    <property type="project" value="UniProtKB-ARBA"/>
</dbReference>
<dbReference type="PANTHER" id="PTHR11616:SF320">
    <property type="entry name" value="SODIUM-DEPENDENT NORADRENALINE TRANSPORTER"/>
    <property type="match status" value="1"/>
</dbReference>
<dbReference type="AlphaFoldDB" id="A0A6P8J553"/>
<feature type="transmembrane region" description="Helical" evidence="17">
    <location>
        <begin position="513"/>
        <end position="536"/>
    </location>
</feature>
<evidence type="ECO:0000256" key="9">
    <source>
        <dbReference type="ARBA" id="ARBA00023053"/>
    </source>
</evidence>
<evidence type="ECO:0000256" key="8">
    <source>
        <dbReference type="ARBA" id="ARBA00022989"/>
    </source>
</evidence>
<dbReference type="RefSeq" id="XP_031574792.1">
    <property type="nucleotide sequence ID" value="XM_031718932.1"/>
</dbReference>
<feature type="transmembrane region" description="Helical" evidence="17">
    <location>
        <begin position="433"/>
        <end position="452"/>
    </location>
</feature>
<dbReference type="GO" id="GO:0090493">
    <property type="term" value="P:catecholamine uptake"/>
    <property type="evidence" value="ECO:0007669"/>
    <property type="project" value="UniProtKB-ARBA"/>
</dbReference>
<dbReference type="KEGG" id="aten:116308498"/>
<keyword evidence="18" id="KW-1185">Reference proteome</keyword>
<feature type="transmembrane region" description="Helical" evidence="17">
    <location>
        <begin position="342"/>
        <end position="367"/>
    </location>
</feature>
<evidence type="ECO:0000313" key="19">
    <source>
        <dbReference type="RefSeq" id="XP_031574792.1"/>
    </source>
</evidence>
<feature type="transmembrane region" description="Helical" evidence="17">
    <location>
        <begin position="557"/>
        <end position="578"/>
    </location>
</feature>
<keyword evidence="5 13" id="KW-0479">Metal-binding</keyword>
<evidence type="ECO:0000256" key="12">
    <source>
        <dbReference type="ARBA" id="ARBA00023180"/>
    </source>
</evidence>
<feature type="transmembrane region" description="Helical" evidence="17">
    <location>
        <begin position="97"/>
        <end position="115"/>
    </location>
</feature>
<feature type="binding site" evidence="13">
    <location>
        <position position="450"/>
    </location>
    <ligand>
        <name>Na(+)</name>
        <dbReference type="ChEBI" id="CHEBI:29101"/>
        <label>1</label>
    </ligand>
</feature>
<feature type="disulfide bond" evidence="14">
    <location>
        <begin position="209"/>
        <end position="218"/>
    </location>
</feature>
<dbReference type="GO" id="GO:0046872">
    <property type="term" value="F:metal ion binding"/>
    <property type="evidence" value="ECO:0007669"/>
    <property type="project" value="UniProtKB-KW"/>
</dbReference>
<organism evidence="18 19">
    <name type="scientific">Actinia tenebrosa</name>
    <name type="common">Australian red waratah sea anemone</name>
    <dbReference type="NCBI Taxonomy" id="6105"/>
    <lineage>
        <taxon>Eukaryota</taxon>
        <taxon>Metazoa</taxon>
        <taxon>Cnidaria</taxon>
        <taxon>Anthozoa</taxon>
        <taxon>Hexacorallia</taxon>
        <taxon>Actiniaria</taxon>
        <taxon>Actiniidae</taxon>
        <taxon>Actinia</taxon>
    </lineage>
</organism>
<feature type="transmembrane region" description="Helical" evidence="17">
    <location>
        <begin position="270"/>
        <end position="288"/>
    </location>
</feature>
<evidence type="ECO:0000256" key="10">
    <source>
        <dbReference type="ARBA" id="ARBA00023136"/>
    </source>
</evidence>
<dbReference type="GO" id="GO:0006836">
    <property type="term" value="P:neurotransmitter transport"/>
    <property type="evidence" value="ECO:0007669"/>
    <property type="project" value="UniProtKB-KW"/>
</dbReference>
<evidence type="ECO:0000256" key="1">
    <source>
        <dbReference type="ARBA" id="ARBA00004651"/>
    </source>
</evidence>
<evidence type="ECO:0000256" key="14">
    <source>
        <dbReference type="PIRSR" id="PIRSR600175-2"/>
    </source>
</evidence>
<evidence type="ECO:0000256" key="3">
    <source>
        <dbReference type="ARBA" id="ARBA00022475"/>
    </source>
</evidence>
<dbReference type="PROSITE" id="PS00754">
    <property type="entry name" value="NA_NEUROTRAN_SYMP_2"/>
    <property type="match status" value="1"/>
</dbReference>
<sequence>MLLFVVKRIYLLIIGYIKVGSGQLAGDLRRSLKRKKLTHTTRKMAELNELEPFEKSQDGSKKPLFGSTSNSDDSNENNPEIEDKTEDREKWASKAEFMLSSLGYCVGFGNIWRFPYLCYKNGGASFLIPYFLMLFLNGIPLFFLELAIGQWFSSGVIGVWKSICPLFKGIGYTICWISYMCCIYYIVILCWIFYFLFMSFQSPVPWKNCGNEWNTIYCRTERKGAEALNCTLLGLGANCTATATSPSEEFWKHNVLEITDDIAQIGDMRWPLFGTLILSWVVVYFCLFKGIKSSGKVVYFTATFPFIILFILMIRGATLEGSLDGVIYYIKPDFAKLADPQVWVYAATQIYWSLGVGFGTLITFGSYNKFNNNCHKDALIISSVNCGTSFFAGFVVFSVLGFMAHILETTVEKVATSGPGLAFVAYPEAISQMPISTFWAILFFFMLVTLGLDSQFATIEAVITGLVDEYPWLRATKWRKPAFVAVLCGSMFFLGFPCIMQGGMWWFNLMDYQTAGLSLLILAFFEIITISWIYGVDRFSDNVELMTGRRPFLWFQVCWKYVSPFCTMTIILANIIKWNGIKYNGQPYPGWAEFLGWCMCLSSVMMIPLMAIHEIYKTPGTLRERICFLLKPNAEAMAKIERDTASFRGKAPVVFV</sequence>
<feature type="transmembrane region" description="Helical" evidence="17">
    <location>
        <begin position="379"/>
        <end position="407"/>
    </location>
</feature>
<keyword evidence="4 15" id="KW-0812">Transmembrane</keyword>
<evidence type="ECO:0000256" key="4">
    <source>
        <dbReference type="ARBA" id="ARBA00022692"/>
    </source>
</evidence>
<keyword evidence="12" id="KW-0325">Glycoprotein</keyword>
<evidence type="ECO:0000256" key="7">
    <source>
        <dbReference type="ARBA" id="ARBA00022847"/>
    </source>
</evidence>
<feature type="binding site" evidence="13">
    <location>
        <position position="103"/>
    </location>
    <ligand>
        <name>Na(+)</name>
        <dbReference type="ChEBI" id="CHEBI:29101"/>
        <label>1</label>
    </ligand>
</feature>
<dbReference type="PROSITE" id="PS00610">
    <property type="entry name" value="NA_NEUROTRAN_SYMP_1"/>
    <property type="match status" value="1"/>
</dbReference>
<dbReference type="Proteomes" id="UP000515163">
    <property type="component" value="Unplaced"/>
</dbReference>
<dbReference type="InterPro" id="IPR000175">
    <property type="entry name" value="Na/ntran_symport"/>
</dbReference>
<keyword evidence="3" id="KW-1003">Cell membrane</keyword>
<evidence type="ECO:0000256" key="2">
    <source>
        <dbReference type="ARBA" id="ARBA00022448"/>
    </source>
</evidence>
<name>A0A6P8J553_ACTTE</name>
<keyword evidence="10 17" id="KW-0472">Membrane</keyword>
<evidence type="ECO:0000256" key="15">
    <source>
        <dbReference type="RuleBase" id="RU003732"/>
    </source>
</evidence>
<dbReference type="InParanoid" id="A0A6P8J553"/>
<dbReference type="GO" id="GO:0005886">
    <property type="term" value="C:plasma membrane"/>
    <property type="evidence" value="ECO:0007669"/>
    <property type="project" value="UniProtKB-SubCell"/>
</dbReference>
<dbReference type="Pfam" id="PF00209">
    <property type="entry name" value="SNF"/>
    <property type="match status" value="1"/>
</dbReference>
<keyword evidence="8 17" id="KW-1133">Transmembrane helix</keyword>
<dbReference type="InterPro" id="IPR037272">
    <property type="entry name" value="SNS_sf"/>
</dbReference>
<dbReference type="PRINTS" id="PR00176">
    <property type="entry name" value="NANEUSMPORT"/>
</dbReference>
<dbReference type="OrthoDB" id="6581954at2759"/>
<feature type="binding site" evidence="13">
    <location>
        <position position="106"/>
    </location>
    <ligand>
        <name>Na(+)</name>
        <dbReference type="ChEBI" id="CHEBI:29101"/>
        <label>1</label>
    </ligand>
</feature>
<evidence type="ECO:0000256" key="6">
    <source>
        <dbReference type="ARBA" id="ARBA00022775"/>
    </source>
</evidence>
<feature type="binding site" evidence="13">
    <location>
        <position position="454"/>
    </location>
    <ligand>
        <name>Na(+)</name>
        <dbReference type="ChEBI" id="CHEBI:29101"/>
        <label>1</label>
    </ligand>
</feature>
<reference evidence="19" key="1">
    <citation type="submission" date="2025-08" db="UniProtKB">
        <authorList>
            <consortium name="RefSeq"/>
        </authorList>
    </citation>
    <scope>IDENTIFICATION</scope>
    <source>
        <tissue evidence="19">Tentacle</tissue>
    </source>
</reference>
<evidence type="ECO:0000313" key="18">
    <source>
        <dbReference type="Proteomes" id="UP000515163"/>
    </source>
</evidence>
<comment type="subcellular location">
    <subcellularLocation>
        <location evidence="1">Cell membrane</location>
        <topology evidence="1">Multi-pass membrane protein</topology>
    </subcellularLocation>
</comment>
<dbReference type="GO" id="GO:0006865">
    <property type="term" value="P:amino acid transport"/>
    <property type="evidence" value="ECO:0007669"/>
    <property type="project" value="TreeGrafter"/>
</dbReference>
<dbReference type="PANTHER" id="PTHR11616">
    <property type="entry name" value="SODIUM/CHLORIDE DEPENDENT TRANSPORTER"/>
    <property type="match status" value="1"/>
</dbReference>
<comment type="similarity">
    <text evidence="15">Belongs to the sodium:neurotransmitter symporter (SNF) (TC 2.A.22) family.</text>
</comment>
<feature type="transmembrane region" description="Helical" evidence="17">
    <location>
        <begin position="297"/>
        <end position="314"/>
    </location>
</feature>
<evidence type="ECO:0000256" key="16">
    <source>
        <dbReference type="SAM" id="MobiDB-lite"/>
    </source>
</evidence>
<evidence type="ECO:0000256" key="13">
    <source>
        <dbReference type="PIRSR" id="PIRSR600175-1"/>
    </source>
</evidence>
<keyword evidence="7 15" id="KW-0769">Symport</keyword>
<keyword evidence="6" id="KW-0532">Neurotransmitter transport</keyword>
<feature type="binding site" evidence="13">
    <location>
        <position position="353"/>
    </location>
    <ligand>
        <name>Na(+)</name>
        <dbReference type="ChEBI" id="CHEBI:29101"/>
        <label>1</label>
    </ligand>
</feature>
<feature type="transmembrane region" description="Helical" evidence="17">
    <location>
        <begin position="594"/>
        <end position="616"/>
    </location>
</feature>
<keyword evidence="2 15" id="KW-0813">Transport</keyword>
<proteinExistence type="inferred from homology"/>
<keyword evidence="11 14" id="KW-1015">Disulfide bond</keyword>
<evidence type="ECO:0000256" key="11">
    <source>
        <dbReference type="ARBA" id="ARBA00023157"/>
    </source>
</evidence>
<accession>A0A6P8J553</accession>
<dbReference type="GeneID" id="116308498"/>
<feature type="transmembrane region" description="Helical" evidence="17">
    <location>
        <begin position="482"/>
        <end position="507"/>
    </location>
</feature>
<evidence type="ECO:0000256" key="17">
    <source>
        <dbReference type="SAM" id="Phobius"/>
    </source>
</evidence>
<feature type="transmembrane region" description="Helical" evidence="17">
    <location>
        <begin position="169"/>
        <end position="197"/>
    </location>
</feature>
<keyword evidence="9 13" id="KW-0915">Sodium</keyword>
<feature type="binding site" evidence="13">
    <location>
        <position position="385"/>
    </location>
    <ligand>
        <name>Na(+)</name>
        <dbReference type="ChEBI" id="CHEBI:29101"/>
        <label>1</label>
    </ligand>
</feature>
<feature type="binding site" evidence="13">
    <location>
        <position position="110"/>
    </location>
    <ligand>
        <name>Na(+)</name>
        <dbReference type="ChEBI" id="CHEBI:29101"/>
        <label>1</label>
    </ligand>
</feature>
<evidence type="ECO:0000256" key="5">
    <source>
        <dbReference type="ARBA" id="ARBA00022723"/>
    </source>
</evidence>
<gene>
    <name evidence="19" type="primary">LOC116308498</name>
</gene>
<feature type="region of interest" description="Disordered" evidence="16">
    <location>
        <begin position="53"/>
        <end position="88"/>
    </location>
</feature>
<feature type="transmembrane region" description="Helical" evidence="17">
    <location>
        <begin position="127"/>
        <end position="148"/>
    </location>
</feature>
<feature type="binding site" evidence="13">
    <location>
        <position position="453"/>
    </location>
    <ligand>
        <name>Na(+)</name>
        <dbReference type="ChEBI" id="CHEBI:29101"/>
        <label>1</label>
    </ligand>
</feature>
<dbReference type="SUPFAM" id="SSF161070">
    <property type="entry name" value="SNF-like"/>
    <property type="match status" value="1"/>
</dbReference>